<dbReference type="EMBL" id="JAYMYQ010000006">
    <property type="protein sequence ID" value="KAK7323781.1"/>
    <property type="molecule type" value="Genomic_DNA"/>
</dbReference>
<dbReference type="AlphaFoldDB" id="A0AAN9Q6C0"/>
<proteinExistence type="predicted"/>
<dbReference type="Proteomes" id="UP001367508">
    <property type="component" value="Unassembled WGS sequence"/>
</dbReference>
<accession>A0AAN9Q6C0</accession>
<sequence>MTALGGAWEGCPDGSQLTWLGEGVLVVWCDPSGGMWGARDREGKLGTKIVACGYRTHHLRVNTGSHTTELRTVCLIIMSVRIDLTYGIRTHDMALRLEEVPPLKPT</sequence>
<gene>
    <name evidence="1" type="ORF">VNO77_27272</name>
</gene>
<protein>
    <submittedName>
        <fullName evidence="1">Uncharacterized protein</fullName>
    </submittedName>
</protein>
<organism evidence="1 2">
    <name type="scientific">Canavalia gladiata</name>
    <name type="common">Sword bean</name>
    <name type="synonym">Dolichos gladiatus</name>
    <dbReference type="NCBI Taxonomy" id="3824"/>
    <lineage>
        <taxon>Eukaryota</taxon>
        <taxon>Viridiplantae</taxon>
        <taxon>Streptophyta</taxon>
        <taxon>Embryophyta</taxon>
        <taxon>Tracheophyta</taxon>
        <taxon>Spermatophyta</taxon>
        <taxon>Magnoliopsida</taxon>
        <taxon>eudicotyledons</taxon>
        <taxon>Gunneridae</taxon>
        <taxon>Pentapetalae</taxon>
        <taxon>rosids</taxon>
        <taxon>fabids</taxon>
        <taxon>Fabales</taxon>
        <taxon>Fabaceae</taxon>
        <taxon>Papilionoideae</taxon>
        <taxon>50 kb inversion clade</taxon>
        <taxon>NPAAA clade</taxon>
        <taxon>indigoferoid/millettioid clade</taxon>
        <taxon>Phaseoleae</taxon>
        <taxon>Canavalia</taxon>
    </lineage>
</organism>
<name>A0AAN9Q6C0_CANGL</name>
<evidence type="ECO:0000313" key="2">
    <source>
        <dbReference type="Proteomes" id="UP001367508"/>
    </source>
</evidence>
<evidence type="ECO:0000313" key="1">
    <source>
        <dbReference type="EMBL" id="KAK7323781.1"/>
    </source>
</evidence>
<reference evidence="1 2" key="1">
    <citation type="submission" date="2024-01" db="EMBL/GenBank/DDBJ databases">
        <title>The genomes of 5 underutilized Papilionoideae crops provide insights into root nodulation and disease resistanc.</title>
        <authorList>
            <person name="Jiang F."/>
        </authorList>
    </citation>
    <scope>NUCLEOTIDE SEQUENCE [LARGE SCALE GENOMIC DNA]</scope>
    <source>
        <strain evidence="1">LVBAO_FW01</strain>
        <tissue evidence="1">Leaves</tissue>
    </source>
</reference>
<keyword evidence="2" id="KW-1185">Reference proteome</keyword>
<comment type="caution">
    <text evidence="1">The sequence shown here is derived from an EMBL/GenBank/DDBJ whole genome shotgun (WGS) entry which is preliminary data.</text>
</comment>